<dbReference type="SUPFAM" id="SSF56112">
    <property type="entry name" value="Protein kinase-like (PK-like)"/>
    <property type="match status" value="1"/>
</dbReference>
<dbReference type="GeneID" id="85351711"/>
<dbReference type="InterPro" id="IPR040976">
    <property type="entry name" value="Pkinase_fungal"/>
</dbReference>
<protein>
    <recommendedName>
        <fullName evidence="2">Fungal-type protein kinase domain-containing protein</fullName>
    </recommendedName>
</protein>
<name>A0AA39JBQ8_ARMTA</name>
<dbReference type="InterPro" id="IPR011009">
    <property type="entry name" value="Kinase-like_dom_sf"/>
</dbReference>
<dbReference type="AlphaFoldDB" id="A0AA39JBQ8"/>
<feature type="chain" id="PRO_5041457011" description="Fungal-type protein kinase domain-containing protein" evidence="1">
    <location>
        <begin position="23"/>
        <end position="167"/>
    </location>
</feature>
<proteinExistence type="predicted"/>
<dbReference type="PANTHER" id="PTHR38248:SF2">
    <property type="entry name" value="FUNK1 11"/>
    <property type="match status" value="1"/>
</dbReference>
<dbReference type="Gene3D" id="1.10.510.10">
    <property type="entry name" value="Transferase(Phosphotransferase) domain 1"/>
    <property type="match status" value="1"/>
</dbReference>
<accession>A0AA39JBQ8</accession>
<evidence type="ECO:0000313" key="3">
    <source>
        <dbReference type="EMBL" id="KAK0439065.1"/>
    </source>
</evidence>
<dbReference type="RefSeq" id="XP_060323135.1">
    <property type="nucleotide sequence ID" value="XM_060468163.1"/>
</dbReference>
<dbReference type="Pfam" id="PF17667">
    <property type="entry name" value="Pkinase_fungal"/>
    <property type="match status" value="1"/>
</dbReference>
<evidence type="ECO:0000256" key="1">
    <source>
        <dbReference type="SAM" id="SignalP"/>
    </source>
</evidence>
<sequence length="167" mass="18835">MLHPSLCISSDLTILLLHIAHQAAFDRACILHRDTSVRNIMITPNHQGFLIDWDHCIILTDRRGEKGICRTGTWQFMSARLLASYGTSHTLVDDKESSLWVLLYVALRYTRKSSIPTVLYDDLKSWFEDSVLRPRGDIGGRGKKSVLKNPSDLLPSTSTVSMSCCEN</sequence>
<keyword evidence="4" id="KW-1185">Reference proteome</keyword>
<evidence type="ECO:0000259" key="2">
    <source>
        <dbReference type="Pfam" id="PF17667"/>
    </source>
</evidence>
<dbReference type="Proteomes" id="UP001175211">
    <property type="component" value="Unassembled WGS sequence"/>
</dbReference>
<feature type="signal peptide" evidence="1">
    <location>
        <begin position="1"/>
        <end position="22"/>
    </location>
</feature>
<comment type="caution">
    <text evidence="3">The sequence shown here is derived from an EMBL/GenBank/DDBJ whole genome shotgun (WGS) entry which is preliminary data.</text>
</comment>
<feature type="domain" description="Fungal-type protein kinase" evidence="2">
    <location>
        <begin position="20"/>
        <end position="105"/>
    </location>
</feature>
<reference evidence="3" key="1">
    <citation type="submission" date="2023-06" db="EMBL/GenBank/DDBJ databases">
        <authorList>
            <consortium name="Lawrence Berkeley National Laboratory"/>
            <person name="Ahrendt S."/>
            <person name="Sahu N."/>
            <person name="Indic B."/>
            <person name="Wong-Bajracharya J."/>
            <person name="Merenyi Z."/>
            <person name="Ke H.-M."/>
            <person name="Monk M."/>
            <person name="Kocsube S."/>
            <person name="Drula E."/>
            <person name="Lipzen A."/>
            <person name="Balint B."/>
            <person name="Henrissat B."/>
            <person name="Andreopoulos B."/>
            <person name="Martin F.M."/>
            <person name="Harder C.B."/>
            <person name="Rigling D."/>
            <person name="Ford K.L."/>
            <person name="Foster G.D."/>
            <person name="Pangilinan J."/>
            <person name="Papanicolaou A."/>
            <person name="Barry K."/>
            <person name="LaButti K."/>
            <person name="Viragh M."/>
            <person name="Koriabine M."/>
            <person name="Yan M."/>
            <person name="Riley R."/>
            <person name="Champramary S."/>
            <person name="Plett K.L."/>
            <person name="Tsai I.J."/>
            <person name="Slot J."/>
            <person name="Sipos G."/>
            <person name="Plett J."/>
            <person name="Nagy L.G."/>
            <person name="Grigoriev I.V."/>
        </authorList>
    </citation>
    <scope>NUCLEOTIDE SEQUENCE</scope>
    <source>
        <strain evidence="3">CCBAS 213</strain>
    </source>
</reference>
<dbReference type="PANTHER" id="PTHR38248">
    <property type="entry name" value="FUNK1 6"/>
    <property type="match status" value="1"/>
</dbReference>
<organism evidence="3 4">
    <name type="scientific">Armillaria tabescens</name>
    <name type="common">Ringless honey mushroom</name>
    <name type="synonym">Agaricus tabescens</name>
    <dbReference type="NCBI Taxonomy" id="1929756"/>
    <lineage>
        <taxon>Eukaryota</taxon>
        <taxon>Fungi</taxon>
        <taxon>Dikarya</taxon>
        <taxon>Basidiomycota</taxon>
        <taxon>Agaricomycotina</taxon>
        <taxon>Agaricomycetes</taxon>
        <taxon>Agaricomycetidae</taxon>
        <taxon>Agaricales</taxon>
        <taxon>Marasmiineae</taxon>
        <taxon>Physalacriaceae</taxon>
        <taxon>Desarmillaria</taxon>
    </lineage>
</organism>
<dbReference type="EMBL" id="JAUEPS010000090">
    <property type="protein sequence ID" value="KAK0439065.1"/>
    <property type="molecule type" value="Genomic_DNA"/>
</dbReference>
<gene>
    <name evidence="3" type="ORF">EV420DRAFT_1279754</name>
</gene>
<evidence type="ECO:0000313" key="4">
    <source>
        <dbReference type="Proteomes" id="UP001175211"/>
    </source>
</evidence>
<keyword evidence="1" id="KW-0732">Signal</keyword>